<keyword evidence="3 6" id="KW-0812">Transmembrane</keyword>
<dbReference type="OMA" id="WQRKRIV"/>
<evidence type="ECO:0000256" key="2">
    <source>
        <dbReference type="ARBA" id="ARBA00009877"/>
    </source>
</evidence>
<dbReference type="STRING" id="4829.A0A168RRF5"/>
<evidence type="ECO:0000256" key="5">
    <source>
        <dbReference type="ARBA" id="ARBA00023136"/>
    </source>
</evidence>
<dbReference type="AlphaFoldDB" id="A0A168RRF5"/>
<dbReference type="InterPro" id="IPR028055">
    <property type="entry name" value="YidC/Oxa/ALB_C"/>
</dbReference>
<comment type="similarity">
    <text evidence="2 6">Belongs to the OXA1/ALB3/YidC family.</text>
</comment>
<keyword evidence="4" id="KW-1133">Transmembrane helix</keyword>
<dbReference type="GO" id="GO:0033617">
    <property type="term" value="P:mitochondrial respiratory chain complex IV assembly"/>
    <property type="evidence" value="ECO:0007669"/>
    <property type="project" value="TreeGrafter"/>
</dbReference>
<dbReference type="InterPro" id="IPR001708">
    <property type="entry name" value="YidC/ALB3/OXA1/COX18"/>
</dbReference>
<evidence type="ECO:0000256" key="3">
    <source>
        <dbReference type="ARBA" id="ARBA00022692"/>
    </source>
</evidence>
<evidence type="ECO:0000313" key="9">
    <source>
        <dbReference type="Proteomes" id="UP000078561"/>
    </source>
</evidence>
<reference evidence="8" key="1">
    <citation type="submission" date="2016-04" db="EMBL/GenBank/DDBJ databases">
        <authorList>
            <person name="Evans L.H."/>
            <person name="Alamgir A."/>
            <person name="Owens N."/>
            <person name="Weber N.D."/>
            <person name="Virtaneva K."/>
            <person name="Barbian K."/>
            <person name="Babar A."/>
            <person name="Rosenke K."/>
        </authorList>
    </citation>
    <scope>NUCLEOTIDE SEQUENCE [LARGE SCALE GENOMIC DNA]</scope>
    <source>
        <strain evidence="8">CBS 101.48</strain>
    </source>
</reference>
<accession>A0A168RRF5</accession>
<dbReference type="EMBL" id="LT554731">
    <property type="protein sequence ID" value="SAM07286.1"/>
    <property type="molecule type" value="Genomic_DNA"/>
</dbReference>
<keyword evidence="5" id="KW-0472">Membrane</keyword>
<dbReference type="CDD" id="cd20069">
    <property type="entry name" value="5TM_Oxa1-like"/>
    <property type="match status" value="1"/>
</dbReference>
<dbReference type="InParanoid" id="A0A168RRF5"/>
<dbReference type="Pfam" id="PF02096">
    <property type="entry name" value="60KD_IMP"/>
    <property type="match status" value="1"/>
</dbReference>
<gene>
    <name evidence="8" type="primary">ABSGL_12925.1 scaffold 13518</name>
</gene>
<organism evidence="8">
    <name type="scientific">Absidia glauca</name>
    <name type="common">Pin mould</name>
    <dbReference type="NCBI Taxonomy" id="4829"/>
    <lineage>
        <taxon>Eukaryota</taxon>
        <taxon>Fungi</taxon>
        <taxon>Fungi incertae sedis</taxon>
        <taxon>Mucoromycota</taxon>
        <taxon>Mucoromycotina</taxon>
        <taxon>Mucoromycetes</taxon>
        <taxon>Mucorales</taxon>
        <taxon>Cunninghamellaceae</taxon>
        <taxon>Absidia</taxon>
    </lineage>
</organism>
<proteinExistence type="inferred from homology"/>
<comment type="subcellular location">
    <subcellularLocation>
        <location evidence="1 6">Membrane</location>
        <topology evidence="1 6">Multi-pass membrane protein</topology>
    </subcellularLocation>
</comment>
<dbReference type="OrthoDB" id="2148490at2759"/>
<evidence type="ECO:0000256" key="4">
    <source>
        <dbReference type="ARBA" id="ARBA00022989"/>
    </source>
</evidence>
<evidence type="ECO:0000256" key="1">
    <source>
        <dbReference type="ARBA" id="ARBA00004141"/>
    </source>
</evidence>
<evidence type="ECO:0000313" key="8">
    <source>
        <dbReference type="EMBL" id="SAM07286.1"/>
    </source>
</evidence>
<name>A0A168RRF5_ABSGL</name>
<dbReference type="GO" id="GO:0032979">
    <property type="term" value="P:protein insertion into mitochondrial inner membrane from matrix"/>
    <property type="evidence" value="ECO:0007669"/>
    <property type="project" value="TreeGrafter"/>
</dbReference>
<dbReference type="PANTHER" id="PTHR12428">
    <property type="entry name" value="OXA1"/>
    <property type="match status" value="1"/>
</dbReference>
<dbReference type="GO" id="GO:0032977">
    <property type="term" value="F:membrane insertase activity"/>
    <property type="evidence" value="ECO:0007669"/>
    <property type="project" value="InterPro"/>
</dbReference>
<keyword evidence="9" id="KW-1185">Reference proteome</keyword>
<evidence type="ECO:0000256" key="6">
    <source>
        <dbReference type="RuleBase" id="RU003945"/>
    </source>
</evidence>
<dbReference type="GO" id="GO:0005743">
    <property type="term" value="C:mitochondrial inner membrane"/>
    <property type="evidence" value="ECO:0007669"/>
    <property type="project" value="TreeGrafter"/>
</dbReference>
<feature type="domain" description="Membrane insertase YidC/Oxa/ALB C-terminal" evidence="7">
    <location>
        <begin position="96"/>
        <end position="315"/>
    </location>
</feature>
<protein>
    <recommendedName>
        <fullName evidence="7">Membrane insertase YidC/Oxa/ALB C-terminal domain-containing protein</fullName>
    </recommendedName>
</protein>
<evidence type="ECO:0000259" key="7">
    <source>
        <dbReference type="Pfam" id="PF02096"/>
    </source>
</evidence>
<dbReference type="Proteomes" id="UP000078561">
    <property type="component" value="Unassembled WGS sequence"/>
</dbReference>
<sequence>MNHYLRPRLAHSLRPVRPLRRLDNVTVRYPRRFFSASSSSMTSCQDSEALDAPSSPLFANTITSQTNDLLTTSLPTLISTSEYILTAMHQDVGLSWWAAIMLGTLALRTSLTLPVAVYQQKAIGKMINLAPMIQSWAETLKVSVAKETNRSKPDFAGYQKELDKQYRQKVNRIYAQNGCQRWKLLSLPWIQLPLFMCMTLAIRDLAALPLPWWGQCRLEPVEGLAQGGFSIWMDMTAVDPTMVFPFLVGAGNLLNIELNAWASRHVEKTTSQKVITNGLRCLSVAFVPIAAHAPMALCLYWCTSSWYSVVQNLAFKVPAVRHALGMPLLKSKSSPKLQTPAST</sequence>
<dbReference type="PANTHER" id="PTHR12428:SF65">
    <property type="entry name" value="CYTOCHROME C OXIDASE ASSEMBLY PROTEIN COX18, MITOCHONDRIAL"/>
    <property type="match status" value="1"/>
</dbReference>